<dbReference type="Gene3D" id="2.40.70.10">
    <property type="entry name" value="Acid Proteases"/>
    <property type="match status" value="1"/>
</dbReference>
<dbReference type="Gene3D" id="3.30.70.270">
    <property type="match status" value="2"/>
</dbReference>
<evidence type="ECO:0000256" key="4">
    <source>
        <dbReference type="ARBA" id="ARBA00022722"/>
    </source>
</evidence>
<dbReference type="EMBL" id="JBJJXI010000119">
    <property type="protein sequence ID" value="KAL3390328.1"/>
    <property type="molecule type" value="Genomic_DNA"/>
</dbReference>
<dbReference type="InterPro" id="IPR041373">
    <property type="entry name" value="RT_RNaseH"/>
</dbReference>
<dbReference type="GO" id="GO:0004519">
    <property type="term" value="F:endonuclease activity"/>
    <property type="evidence" value="ECO:0007669"/>
    <property type="project" value="UniProtKB-KW"/>
</dbReference>
<dbReference type="InterPro" id="IPR041588">
    <property type="entry name" value="Integrase_H2C2"/>
</dbReference>
<dbReference type="SUPFAM" id="SSF53098">
    <property type="entry name" value="Ribonuclease H-like"/>
    <property type="match status" value="1"/>
</dbReference>
<dbReference type="InterPro" id="IPR050951">
    <property type="entry name" value="Retrovirus_Pol_polyprotein"/>
</dbReference>
<dbReference type="InterPro" id="IPR043502">
    <property type="entry name" value="DNA/RNA_pol_sf"/>
</dbReference>
<keyword evidence="2" id="KW-0808">Transferase</keyword>
<evidence type="ECO:0000256" key="6">
    <source>
        <dbReference type="ARBA" id="ARBA00022801"/>
    </source>
</evidence>
<dbReference type="AlphaFoldDB" id="A0ABD2WBQ5"/>
<proteinExistence type="predicted"/>
<dbReference type="SUPFAM" id="SSF56672">
    <property type="entry name" value="DNA/RNA polymerases"/>
    <property type="match status" value="1"/>
</dbReference>
<keyword evidence="11" id="KW-1185">Reference proteome</keyword>
<dbReference type="InterPro" id="IPR036397">
    <property type="entry name" value="RNaseH_sf"/>
</dbReference>
<evidence type="ECO:0000256" key="5">
    <source>
        <dbReference type="ARBA" id="ARBA00022759"/>
    </source>
</evidence>
<dbReference type="Gene3D" id="3.10.10.10">
    <property type="entry name" value="HIV Type 1 Reverse Transcriptase, subunit A, domain 1"/>
    <property type="match status" value="1"/>
</dbReference>
<sequence>MNPITSMSTNLENFDCDGDPASVSVRWEKWKRALSIFLTASNVEKPEKKRACLLHVGGLGLQDVYYNIPGAHVDETEGNDIYEIALSKLDEYFAPKQSNVYERHIFRKLTQGNEEKFEKFLIRLRDQAEKCQFINQDEHIIDQITEKCNSVDLRKEILMVKDKITLDKIIRKANALEAVNRQIEGFTNKSSLNENDQNTINKIHSVNSTRSKRMKIDYCTRCGSKSHQADNKNCPAIDKRCNKCNFIGHFREQCRSKRTKNNFASNQNYSNKTFKSKKDSEFDYIFHIENDDGDDSVVQCSVGSVKIKMLIDSGSKHDIISDKTWNYLKLNKVQAFNQVRKPDKVLKSYGNNKPLIIIGSFETIISLNYMNRQTTIYVIKDGTRDLLGKHTAIALGVLKIGLHINNITTEFPKFKNISVEIPIDETVKPVIQPHRRIPIPLENKVNSKLEELLRKGIIEEVNGPSQWVSPMVPILKENGEIRICIDMRRANAAIKRENHPLPTMSKLLPSLRGAKYFSRLDIKDAFHQIEIHKDSRNITTFSTSKGLYRYKRLMFGITCAPEIFQKILEKILLKCDGSINFIDDILVFGADSNEHDKRLEKVQEVLQKNGIQLNRTKCLYRVKKIQFLGHELSENGVKPLSKYIDSVVTTQMPTTIEEVQSFLGLINFVGKWIPNLATLTEPFRELLRLKLNKSVKIQRYITNKHDEALIKIKDSLQKISTLGYYNPHDRTQVMADASPVGLGAVLIQIDNNGPRIIAFGNKSLTDCEKRYCQTEKEVLALVWAVEHFKIYLFGKVFELITDHKPLEVIFGEKSKPCAKIDRWVLRLQAYQYKIIYKPGKSNIADPFSRLCKIKQEQPFDNENYINLIVEYSRPVAVLKAAHEGHPGIVAMKGRLRTKVWWSGIDKDAENIVKNCKGCTLVSAPDPPNPMKRRELPVAPWVDVSLDFMGPLPSEDYIFLVVDYYSRYKEIKIMRSTTTEDTIKVLKEIFSRLGFPSTITSDNGPQFKSDTFAEFCRQCGIVHLATIPYWPQMNGEVERQNRSVLKRLKISQIEKKRLESRSYGLFNDVQ</sequence>
<dbReference type="InterPro" id="IPR021109">
    <property type="entry name" value="Peptidase_aspartic_dom_sf"/>
</dbReference>
<dbReference type="CDD" id="cd01647">
    <property type="entry name" value="RT_LTR"/>
    <property type="match status" value="1"/>
</dbReference>
<keyword evidence="6" id="KW-0378">Hydrolase</keyword>
<dbReference type="CDD" id="cd09274">
    <property type="entry name" value="RNase_HI_RT_Ty3"/>
    <property type="match status" value="1"/>
</dbReference>
<comment type="caution">
    <text evidence="10">The sequence shown here is derived from an EMBL/GenBank/DDBJ whole genome shotgun (WGS) entry which is preliminary data.</text>
</comment>
<evidence type="ECO:0000259" key="8">
    <source>
        <dbReference type="PROSITE" id="PS50878"/>
    </source>
</evidence>
<evidence type="ECO:0000256" key="1">
    <source>
        <dbReference type="ARBA" id="ARBA00012493"/>
    </source>
</evidence>
<dbReference type="InterPro" id="IPR001878">
    <property type="entry name" value="Znf_CCHC"/>
</dbReference>
<reference evidence="10 11" key="1">
    <citation type="journal article" date="2024" name="bioRxiv">
        <title>A reference genome for Trichogramma kaykai: A tiny desert-dwelling parasitoid wasp with competing sex-ratio distorters.</title>
        <authorList>
            <person name="Culotta J."/>
            <person name="Lindsey A.R."/>
        </authorList>
    </citation>
    <scope>NUCLEOTIDE SEQUENCE [LARGE SCALE GENOMIC DNA]</scope>
    <source>
        <strain evidence="10 11">KSX58</strain>
    </source>
</reference>
<dbReference type="PROSITE" id="PS50878">
    <property type="entry name" value="RT_POL"/>
    <property type="match status" value="1"/>
</dbReference>
<dbReference type="GO" id="GO:0016787">
    <property type="term" value="F:hydrolase activity"/>
    <property type="evidence" value="ECO:0007669"/>
    <property type="project" value="UniProtKB-KW"/>
</dbReference>
<dbReference type="PROSITE" id="PS50994">
    <property type="entry name" value="INTEGRASE"/>
    <property type="match status" value="1"/>
</dbReference>
<dbReference type="GO" id="GO:0003964">
    <property type="term" value="F:RNA-directed DNA polymerase activity"/>
    <property type="evidence" value="ECO:0007669"/>
    <property type="project" value="UniProtKB-KW"/>
</dbReference>
<evidence type="ECO:0000313" key="11">
    <source>
        <dbReference type="Proteomes" id="UP001627154"/>
    </source>
</evidence>
<dbReference type="Pfam" id="PF00078">
    <property type="entry name" value="RVT_1"/>
    <property type="match status" value="1"/>
</dbReference>
<dbReference type="InterPro" id="IPR001584">
    <property type="entry name" value="Integrase_cat-core"/>
</dbReference>
<evidence type="ECO:0000259" key="9">
    <source>
        <dbReference type="PROSITE" id="PS50994"/>
    </source>
</evidence>
<keyword evidence="3" id="KW-0548">Nucleotidyltransferase</keyword>
<evidence type="ECO:0000256" key="2">
    <source>
        <dbReference type="ARBA" id="ARBA00022679"/>
    </source>
</evidence>
<dbReference type="EC" id="2.7.7.49" evidence="1"/>
<dbReference type="Gene3D" id="1.10.340.70">
    <property type="match status" value="1"/>
</dbReference>
<keyword evidence="7" id="KW-0695">RNA-directed DNA polymerase</keyword>
<dbReference type="PANTHER" id="PTHR37984">
    <property type="entry name" value="PROTEIN CBG26694"/>
    <property type="match status" value="1"/>
</dbReference>
<dbReference type="Pfam" id="PF00665">
    <property type="entry name" value="rve"/>
    <property type="match status" value="1"/>
</dbReference>
<feature type="domain" description="Integrase catalytic" evidence="9">
    <location>
        <begin position="935"/>
        <end position="1069"/>
    </location>
</feature>
<evidence type="ECO:0000256" key="7">
    <source>
        <dbReference type="ARBA" id="ARBA00022918"/>
    </source>
</evidence>
<dbReference type="InterPro" id="IPR012337">
    <property type="entry name" value="RNaseH-like_sf"/>
</dbReference>
<organism evidence="10 11">
    <name type="scientific">Trichogramma kaykai</name>
    <dbReference type="NCBI Taxonomy" id="54128"/>
    <lineage>
        <taxon>Eukaryota</taxon>
        <taxon>Metazoa</taxon>
        <taxon>Ecdysozoa</taxon>
        <taxon>Arthropoda</taxon>
        <taxon>Hexapoda</taxon>
        <taxon>Insecta</taxon>
        <taxon>Pterygota</taxon>
        <taxon>Neoptera</taxon>
        <taxon>Endopterygota</taxon>
        <taxon>Hymenoptera</taxon>
        <taxon>Apocrita</taxon>
        <taxon>Proctotrupomorpha</taxon>
        <taxon>Chalcidoidea</taxon>
        <taxon>Trichogrammatidae</taxon>
        <taxon>Trichogramma</taxon>
    </lineage>
</organism>
<keyword evidence="5" id="KW-0255">Endonuclease</keyword>
<keyword evidence="4" id="KW-0540">Nuclease</keyword>
<feature type="domain" description="Reverse transcriptase" evidence="8">
    <location>
        <begin position="455"/>
        <end position="632"/>
    </location>
</feature>
<evidence type="ECO:0000256" key="3">
    <source>
        <dbReference type="ARBA" id="ARBA00022695"/>
    </source>
</evidence>
<dbReference type="Proteomes" id="UP001627154">
    <property type="component" value="Unassembled WGS sequence"/>
</dbReference>
<dbReference type="InterPro" id="IPR000477">
    <property type="entry name" value="RT_dom"/>
</dbReference>
<dbReference type="GO" id="GO:0042575">
    <property type="term" value="C:DNA polymerase complex"/>
    <property type="evidence" value="ECO:0007669"/>
    <property type="project" value="UniProtKB-ARBA"/>
</dbReference>
<dbReference type="SMART" id="SM00343">
    <property type="entry name" value="ZnF_C2HC"/>
    <property type="match status" value="2"/>
</dbReference>
<dbReference type="PANTHER" id="PTHR37984:SF11">
    <property type="entry name" value="INTEGRASE CATALYTIC DOMAIN-CONTAINING PROTEIN"/>
    <property type="match status" value="1"/>
</dbReference>
<gene>
    <name evidence="10" type="ORF">TKK_014774</name>
</gene>
<evidence type="ECO:0000313" key="10">
    <source>
        <dbReference type="EMBL" id="KAL3390328.1"/>
    </source>
</evidence>
<dbReference type="FunFam" id="3.10.20.370:FF:000001">
    <property type="entry name" value="Retrovirus-related Pol polyprotein from transposon 17.6-like protein"/>
    <property type="match status" value="1"/>
</dbReference>
<dbReference type="Pfam" id="PF17921">
    <property type="entry name" value="Integrase_H2C2"/>
    <property type="match status" value="1"/>
</dbReference>
<protein>
    <recommendedName>
        <fullName evidence="1">RNA-directed DNA polymerase</fullName>
        <ecNumber evidence="1">2.7.7.49</ecNumber>
    </recommendedName>
</protein>
<accession>A0ABD2WBQ5</accession>
<dbReference type="Gene3D" id="3.30.420.10">
    <property type="entry name" value="Ribonuclease H-like superfamily/Ribonuclease H"/>
    <property type="match status" value="1"/>
</dbReference>
<dbReference type="Pfam" id="PF17917">
    <property type="entry name" value="RT_RNaseH"/>
    <property type="match status" value="1"/>
</dbReference>
<name>A0ABD2WBQ5_9HYME</name>
<dbReference type="InterPro" id="IPR043128">
    <property type="entry name" value="Rev_trsase/Diguanyl_cyclase"/>
</dbReference>